<evidence type="ECO:0000313" key="1">
    <source>
        <dbReference type="EMBL" id="GEP43684.1"/>
    </source>
</evidence>
<dbReference type="EMBL" id="BKAG01000020">
    <property type="protein sequence ID" value="GEP43684.1"/>
    <property type="molecule type" value="Genomic_DNA"/>
</dbReference>
<accession>A0A512MAB9</accession>
<gene>
    <name evidence="1" type="ORF">BGE01nite_29750</name>
</gene>
<sequence length="489" mass="53682">MIYLRVQTALTSWPMPATHTVIIHGWSDCSESFVALKKFMEGSGVANVGTIFYADYESREDNLTFDDVVDGLNDEFIKQGFIDKGGQPLVNLNVVVHSTGGLVIRHWISRYYLDSKASRDLCPVKRIIMLAPANFGSPLAHRGKSFLGSLFKGRWKIGDLLEVGRQLLDGLELGSPYQWHLAHLDLLSGLEPYSAERIQVTILVGAKDYDGARGWINKPGTDGTVVIAGTSLNALKLTLDCTKGKGEGDTYTPYEWSAEDPVDEYAWAVLPGLDHGGIVDSAATKGTLAADMLLEALSCKTPAAFKTLCTRAEKITVDTYAQTQKPRFQQFAVRAVDDQGNPILDFTLEFFILKASKSTNGIARDSKLSDAEQDFSDEAQKLLLGEVHTHSQDPSHRRLLVDTGKLKSLLSNAATLLAEPVTLSMRVYVPRIDGGISYAVDQLQNVVLHHTGAKTNAPAFLFENTTTLLEIQVNRVNTFVTVGKTPRKH</sequence>
<dbReference type="AlphaFoldDB" id="A0A512MAB9"/>
<proteinExistence type="predicted"/>
<dbReference type="Gene3D" id="3.40.50.1820">
    <property type="entry name" value="alpha/beta hydrolase"/>
    <property type="match status" value="1"/>
</dbReference>
<comment type="caution">
    <text evidence="1">The sequence shown here is derived from an EMBL/GenBank/DDBJ whole genome shotgun (WGS) entry which is preliminary data.</text>
</comment>
<organism evidence="1 2">
    <name type="scientific">Brevifollis gellanilyticus</name>
    <dbReference type="NCBI Taxonomy" id="748831"/>
    <lineage>
        <taxon>Bacteria</taxon>
        <taxon>Pseudomonadati</taxon>
        <taxon>Verrucomicrobiota</taxon>
        <taxon>Verrucomicrobiia</taxon>
        <taxon>Verrucomicrobiales</taxon>
        <taxon>Verrucomicrobiaceae</taxon>
    </lineage>
</organism>
<dbReference type="InterPro" id="IPR029058">
    <property type="entry name" value="AB_hydrolase_fold"/>
</dbReference>
<reference evidence="1 2" key="1">
    <citation type="submission" date="2019-07" db="EMBL/GenBank/DDBJ databases">
        <title>Whole genome shotgun sequence of Brevifollis gellanilyticus NBRC 108608.</title>
        <authorList>
            <person name="Hosoyama A."/>
            <person name="Uohara A."/>
            <person name="Ohji S."/>
            <person name="Ichikawa N."/>
        </authorList>
    </citation>
    <scope>NUCLEOTIDE SEQUENCE [LARGE SCALE GENOMIC DNA]</scope>
    <source>
        <strain evidence="1 2">NBRC 108608</strain>
    </source>
</reference>
<dbReference type="SUPFAM" id="SSF53474">
    <property type="entry name" value="alpha/beta-Hydrolases"/>
    <property type="match status" value="1"/>
</dbReference>
<dbReference type="Proteomes" id="UP000321577">
    <property type="component" value="Unassembled WGS sequence"/>
</dbReference>
<protein>
    <submittedName>
        <fullName evidence="1">Uncharacterized protein</fullName>
    </submittedName>
</protein>
<keyword evidence="2" id="KW-1185">Reference proteome</keyword>
<evidence type="ECO:0000313" key="2">
    <source>
        <dbReference type="Proteomes" id="UP000321577"/>
    </source>
</evidence>
<name>A0A512MAB9_9BACT</name>